<evidence type="ECO:0000313" key="1">
    <source>
        <dbReference type="EMBL" id="RAK42477.1"/>
    </source>
</evidence>
<dbReference type="PROSITE" id="PS00109">
    <property type="entry name" value="PROTEIN_KINASE_TYR"/>
    <property type="match status" value="1"/>
</dbReference>
<dbReference type="RefSeq" id="WP_111647635.1">
    <property type="nucleotide sequence ID" value="NZ_JACHWI010000003.1"/>
</dbReference>
<dbReference type="OrthoDB" id="4061674at2"/>
<reference evidence="1 2" key="1">
    <citation type="submission" date="2018-06" db="EMBL/GenBank/DDBJ databases">
        <title>Genomic Encyclopedia of Type Strains, Phase III (KMG-III): the genomes of soil and plant-associated and newly described type strains.</title>
        <authorList>
            <person name="Whitman W."/>
        </authorList>
    </citation>
    <scope>NUCLEOTIDE SEQUENCE [LARGE SCALE GENOMIC DNA]</scope>
    <source>
        <strain evidence="1 2">CGMCC 4.7090</strain>
    </source>
</reference>
<dbReference type="InterPro" id="IPR011009">
    <property type="entry name" value="Kinase-like_dom_sf"/>
</dbReference>
<dbReference type="Gene3D" id="1.10.510.10">
    <property type="entry name" value="Transferase(Phosphotransferase) domain 1"/>
    <property type="match status" value="1"/>
</dbReference>
<dbReference type="AlphaFoldDB" id="A0A327ZHP9"/>
<dbReference type="EMBL" id="QLMJ01000002">
    <property type="protein sequence ID" value="RAK42477.1"/>
    <property type="molecule type" value="Genomic_DNA"/>
</dbReference>
<dbReference type="SUPFAM" id="SSF56112">
    <property type="entry name" value="Protein kinase-like (PK-like)"/>
    <property type="match status" value="1"/>
</dbReference>
<dbReference type="InterPro" id="IPR008266">
    <property type="entry name" value="Tyr_kinase_AS"/>
</dbReference>
<evidence type="ECO:0000313" key="2">
    <source>
        <dbReference type="Proteomes" id="UP000249341"/>
    </source>
</evidence>
<sequence>MSAIVDVGALGPMTTISSGANGVIHRLDRFQLAGEPGELVFKEYRLAVVQVALGGLVNLVGLRQRLAAQRRAALDEVAAWPLRVVVGPGNQALGVLMRLIPDGYFEDMSLPSGARARIPRELQHLIFDPAQARKHEVDVPDDGDLAARLRVCERFAFALSLLHGAQIVYGDVSARNVLYRLHPVPSIFLVDCDATRVSGSSAVNKQQHSPDWDPPERVVQNVSTDRYKLGLFVLRCVLPGRGASLNRDWRTAAPILDRRGTDLLQRALEGAPGDRPLARDWLFYLRGRLGARPMPSMPAPRTARAAHPYETGWRREPHGWVPA</sequence>
<dbReference type="GO" id="GO:0004672">
    <property type="term" value="F:protein kinase activity"/>
    <property type="evidence" value="ECO:0007669"/>
    <property type="project" value="InterPro"/>
</dbReference>
<proteinExistence type="predicted"/>
<evidence type="ECO:0008006" key="3">
    <source>
        <dbReference type="Google" id="ProtNLM"/>
    </source>
</evidence>
<comment type="caution">
    <text evidence="1">The sequence shown here is derived from an EMBL/GenBank/DDBJ whole genome shotgun (WGS) entry which is preliminary data.</text>
</comment>
<accession>A0A327ZHP9</accession>
<gene>
    <name evidence="1" type="ORF">B0I29_102302</name>
</gene>
<keyword evidence="2" id="KW-1185">Reference proteome</keyword>
<organism evidence="1 2">
    <name type="scientific">Actinoplanes lutulentus</name>
    <dbReference type="NCBI Taxonomy" id="1287878"/>
    <lineage>
        <taxon>Bacteria</taxon>
        <taxon>Bacillati</taxon>
        <taxon>Actinomycetota</taxon>
        <taxon>Actinomycetes</taxon>
        <taxon>Micromonosporales</taxon>
        <taxon>Micromonosporaceae</taxon>
        <taxon>Actinoplanes</taxon>
    </lineage>
</organism>
<dbReference type="Proteomes" id="UP000249341">
    <property type="component" value="Unassembled WGS sequence"/>
</dbReference>
<name>A0A327ZHP9_9ACTN</name>
<protein>
    <recommendedName>
        <fullName evidence="3">Protein kinase domain-containing protein</fullName>
    </recommendedName>
</protein>